<sequence length="75" mass="7781">MEHALAPGLLQHRACSLRAAEIRQCRPQHASAGGSGCQRSAGQDQTQPGLRGATHEIPVRCASASGAFPARPAHS</sequence>
<evidence type="ECO:0000313" key="2">
    <source>
        <dbReference type="EMBL" id="MPN51027.1"/>
    </source>
</evidence>
<accession>A0A645IIA1</accession>
<proteinExistence type="predicted"/>
<dbReference type="AlphaFoldDB" id="A0A645IIA1"/>
<name>A0A645IIA1_9ZZZZ</name>
<organism evidence="2">
    <name type="scientific">bioreactor metagenome</name>
    <dbReference type="NCBI Taxonomy" id="1076179"/>
    <lineage>
        <taxon>unclassified sequences</taxon>
        <taxon>metagenomes</taxon>
        <taxon>ecological metagenomes</taxon>
    </lineage>
</organism>
<evidence type="ECO:0000256" key="1">
    <source>
        <dbReference type="SAM" id="MobiDB-lite"/>
    </source>
</evidence>
<feature type="region of interest" description="Disordered" evidence="1">
    <location>
        <begin position="28"/>
        <end position="75"/>
    </location>
</feature>
<comment type="caution">
    <text evidence="2">The sequence shown here is derived from an EMBL/GenBank/DDBJ whole genome shotgun (WGS) entry which is preliminary data.</text>
</comment>
<dbReference type="EMBL" id="VSSQ01115719">
    <property type="protein sequence ID" value="MPN51027.1"/>
    <property type="molecule type" value="Genomic_DNA"/>
</dbReference>
<protein>
    <submittedName>
        <fullName evidence="2">Uncharacterized protein</fullName>
    </submittedName>
</protein>
<feature type="compositionally biased region" description="Polar residues" evidence="1">
    <location>
        <begin position="37"/>
        <end position="48"/>
    </location>
</feature>
<reference evidence="2" key="1">
    <citation type="submission" date="2019-08" db="EMBL/GenBank/DDBJ databases">
        <authorList>
            <person name="Kucharzyk K."/>
            <person name="Murdoch R.W."/>
            <person name="Higgins S."/>
            <person name="Loffler F."/>
        </authorList>
    </citation>
    <scope>NUCLEOTIDE SEQUENCE</scope>
</reference>
<gene>
    <name evidence="2" type="ORF">SDC9_198668</name>
</gene>